<dbReference type="EMBL" id="CP012401">
    <property type="protein sequence ID" value="ALG71745.1"/>
    <property type="molecule type" value="Genomic_DNA"/>
</dbReference>
<name>A0AAC8VYC8_9PROT</name>
<feature type="domain" description="AMP-binding enzyme C-terminal" evidence="3">
    <location>
        <begin position="494"/>
        <end position="568"/>
    </location>
</feature>
<feature type="domain" description="AMP-dependent synthetase/ligase" evidence="2">
    <location>
        <begin position="55"/>
        <end position="443"/>
    </location>
</feature>
<protein>
    <submittedName>
        <fullName evidence="4">AMP-dependent synthetase</fullName>
    </submittedName>
</protein>
<dbReference type="AlphaFoldDB" id="A0AAC8VYC8"/>
<feature type="region of interest" description="Disordered" evidence="1">
    <location>
        <begin position="1"/>
        <end position="28"/>
    </location>
</feature>
<dbReference type="PANTHER" id="PTHR43767:SF12">
    <property type="entry name" value="AMP-DEPENDENT SYNTHETASE AND LIGASE"/>
    <property type="match status" value="1"/>
</dbReference>
<dbReference type="Pfam" id="PF13193">
    <property type="entry name" value="AMP-binding_C"/>
    <property type="match status" value="1"/>
</dbReference>
<dbReference type="GO" id="GO:0016877">
    <property type="term" value="F:ligase activity, forming carbon-sulfur bonds"/>
    <property type="evidence" value="ECO:0007669"/>
    <property type="project" value="UniProtKB-ARBA"/>
</dbReference>
<dbReference type="SUPFAM" id="SSF56801">
    <property type="entry name" value="Acetyl-CoA synthetase-like"/>
    <property type="match status" value="1"/>
</dbReference>
<dbReference type="InterPro" id="IPR050237">
    <property type="entry name" value="ATP-dep_AMP-bd_enzyme"/>
</dbReference>
<reference evidence="4 5" key="2">
    <citation type="journal article" date="2016" name="Genome Announc.">
        <title>Complete Genome Sequence of a Strain of Azospirillum thiophilum Isolated from a Sulfide Spring.</title>
        <authorList>
            <person name="Fomenkov A."/>
            <person name="Vincze T."/>
            <person name="Grabovich M."/>
            <person name="Anton B.P."/>
            <person name="Dubinina G."/>
            <person name="Orlova M."/>
            <person name="Belousova E."/>
            <person name="Roberts R.J."/>
        </authorList>
    </citation>
    <scope>NUCLEOTIDE SEQUENCE [LARGE SCALE GENOMIC DNA]</scope>
    <source>
        <strain evidence="4 5">BV-S</strain>
    </source>
</reference>
<dbReference type="InterPro" id="IPR020845">
    <property type="entry name" value="AMP-binding_CS"/>
</dbReference>
<dbReference type="Gene3D" id="3.40.50.12780">
    <property type="entry name" value="N-terminal domain of ligase-like"/>
    <property type="match status" value="1"/>
</dbReference>
<evidence type="ECO:0000256" key="1">
    <source>
        <dbReference type="SAM" id="MobiDB-lite"/>
    </source>
</evidence>
<dbReference type="CDD" id="cd05936">
    <property type="entry name" value="FC-FACS_FadD_like"/>
    <property type="match status" value="1"/>
</dbReference>
<sequence length="591" mass="64365">MPEPLAQSANPHTADTRPADTGPDHPWPDHPWLAHYPAGIAWDQSFAPMPLHMLFEEAAGRHANRPCLDFLGRRYSYAEVLDLVNRAARGFQDLGVGPGVRVGLCLPNCPTYVISYFAVLKAGGTVVNYNPLYVERELEHQITDSQTEIMVTLDLKQIYPRVAAMLDRTPLKRIVVCRMPTILPAVKGALFRVLKRSEIAEVPRDGRHIDFDGLLTNGGGLRPVRIDGLRDVAVLQYTGGTTGVPKGAMLTHHNLLSNARQVLAWFPDVALGQERVLAVLPFFHVFAMTVVLNMGLACGAELVMLPRFDTEQVLKTIARRKPTLVPGVPTMYKALLGHPRAARYPMTSIRYCISGGAPLPTELKRQFETATGCVLIEGYGLSEASPVCAANPLNGVNKEGSIGLPLPGIAIEIRDLEVPSRKLGIGAKGQVAVSGPNVMAGYWGRAEESDRTVVDGFLLTGDVGTMDGDGYVFLLDRLKDLIICSGYNVYPRVIEEAIYQHPDVVAVCVIGLPDDYRGQTPKAFVQAKPGSSLSVEALRDFLRDKISRIEMPTAIEFREELPKTAVGKLSKKELVAEAQRALAQDGASKGG</sequence>
<organism evidence="4 5">
    <name type="scientific">Azospirillum thiophilum</name>
    <dbReference type="NCBI Taxonomy" id="528244"/>
    <lineage>
        <taxon>Bacteria</taxon>
        <taxon>Pseudomonadati</taxon>
        <taxon>Pseudomonadota</taxon>
        <taxon>Alphaproteobacteria</taxon>
        <taxon>Rhodospirillales</taxon>
        <taxon>Azospirillaceae</taxon>
        <taxon>Azospirillum</taxon>
    </lineage>
</organism>
<gene>
    <name evidence="4" type="ORF">AL072_13390</name>
</gene>
<dbReference type="InterPro" id="IPR025110">
    <property type="entry name" value="AMP-bd_C"/>
</dbReference>
<proteinExistence type="predicted"/>
<dbReference type="Gene3D" id="3.30.300.30">
    <property type="match status" value="1"/>
</dbReference>
<dbReference type="Pfam" id="PF00501">
    <property type="entry name" value="AMP-binding"/>
    <property type="match status" value="1"/>
</dbReference>
<evidence type="ECO:0000259" key="2">
    <source>
        <dbReference type="Pfam" id="PF00501"/>
    </source>
</evidence>
<dbReference type="InterPro" id="IPR042099">
    <property type="entry name" value="ANL_N_sf"/>
</dbReference>
<evidence type="ECO:0000313" key="5">
    <source>
        <dbReference type="Proteomes" id="UP000069935"/>
    </source>
</evidence>
<evidence type="ECO:0000313" key="4">
    <source>
        <dbReference type="EMBL" id="ALG71745.1"/>
    </source>
</evidence>
<accession>A0AAC8VYC8</accession>
<reference evidence="5" key="1">
    <citation type="submission" date="2015-08" db="EMBL/GenBank/DDBJ databases">
        <title>Complete Genome Sequence of Azospirillum thiophilum BV-S.</title>
        <authorList>
            <person name="Fomenkov A."/>
            <person name="Vincze T."/>
            <person name="Grabovich M."/>
            <person name="Dubinina G."/>
            <person name="Orlova M."/>
            <person name="Belousova E."/>
            <person name="Roberts R.J."/>
        </authorList>
    </citation>
    <scope>NUCLEOTIDE SEQUENCE [LARGE SCALE GENOMIC DNA]</scope>
    <source>
        <strain evidence="5">BV-S</strain>
    </source>
</reference>
<evidence type="ECO:0000259" key="3">
    <source>
        <dbReference type="Pfam" id="PF13193"/>
    </source>
</evidence>
<dbReference type="InterPro" id="IPR000873">
    <property type="entry name" value="AMP-dep_synth/lig_dom"/>
</dbReference>
<dbReference type="InterPro" id="IPR045851">
    <property type="entry name" value="AMP-bd_C_sf"/>
</dbReference>
<dbReference type="RefSeq" id="WP_045582137.1">
    <property type="nucleotide sequence ID" value="NZ_CP012401.1"/>
</dbReference>
<dbReference type="KEGG" id="ati:AL072_13390"/>
<feature type="compositionally biased region" description="Basic and acidic residues" evidence="1">
    <location>
        <begin position="14"/>
        <end position="28"/>
    </location>
</feature>
<dbReference type="PROSITE" id="PS00455">
    <property type="entry name" value="AMP_BINDING"/>
    <property type="match status" value="1"/>
</dbReference>
<dbReference type="PANTHER" id="PTHR43767">
    <property type="entry name" value="LONG-CHAIN-FATTY-ACID--COA LIGASE"/>
    <property type="match status" value="1"/>
</dbReference>
<dbReference type="Proteomes" id="UP000069935">
    <property type="component" value="Chromosome 1"/>
</dbReference>
<keyword evidence="5" id="KW-1185">Reference proteome</keyword>